<evidence type="ECO:0000313" key="3">
    <source>
        <dbReference type="Proteomes" id="UP001189429"/>
    </source>
</evidence>
<protein>
    <submittedName>
        <fullName evidence="2">Uncharacterized protein</fullName>
    </submittedName>
</protein>
<comment type="caution">
    <text evidence="2">The sequence shown here is derived from an EMBL/GenBank/DDBJ whole genome shotgun (WGS) entry which is preliminary data.</text>
</comment>
<feature type="non-terminal residue" evidence="2">
    <location>
        <position position="1"/>
    </location>
</feature>
<reference evidence="2" key="1">
    <citation type="submission" date="2023-10" db="EMBL/GenBank/DDBJ databases">
        <authorList>
            <person name="Chen Y."/>
            <person name="Shah S."/>
            <person name="Dougan E. K."/>
            <person name="Thang M."/>
            <person name="Chan C."/>
        </authorList>
    </citation>
    <scope>NUCLEOTIDE SEQUENCE [LARGE SCALE GENOMIC DNA]</scope>
</reference>
<dbReference type="EMBL" id="CAUYUJ010022054">
    <property type="protein sequence ID" value="CAK0908636.1"/>
    <property type="molecule type" value="Genomic_DNA"/>
</dbReference>
<feature type="region of interest" description="Disordered" evidence="1">
    <location>
        <begin position="1"/>
        <end position="93"/>
    </location>
</feature>
<evidence type="ECO:0000313" key="2">
    <source>
        <dbReference type="EMBL" id="CAK0908636.1"/>
    </source>
</evidence>
<name>A0ABN9Y9D9_9DINO</name>
<feature type="non-terminal residue" evidence="2">
    <location>
        <position position="203"/>
    </location>
</feature>
<gene>
    <name evidence="2" type="ORF">PCOR1329_LOCUS83261</name>
</gene>
<accession>A0ABN9Y9D9</accession>
<evidence type="ECO:0000256" key="1">
    <source>
        <dbReference type="SAM" id="MobiDB-lite"/>
    </source>
</evidence>
<dbReference type="Proteomes" id="UP001189429">
    <property type="component" value="Unassembled WGS sequence"/>
</dbReference>
<keyword evidence="3" id="KW-1185">Reference proteome</keyword>
<proteinExistence type="predicted"/>
<sequence>GLLHDGSGVQGLPPVWRPGRQDQRSPRGRGQLHRRDQAAGGGRECAPGDHGPAPAGRVRGRPGAAVGARLPGERELPGRRAFFGHRGGPPGRILRWPAGPAMHWRPQDSPQRGGLRRRDVHARHRVRVPRRRRCHFGVGPRRDRGRKGRQPCRVLRLQAVAAGGQGGGGLQDEARPARQNYVRQGGRRRGHRYHPREACWPLL</sequence>
<organism evidence="2 3">
    <name type="scientific">Prorocentrum cordatum</name>
    <dbReference type="NCBI Taxonomy" id="2364126"/>
    <lineage>
        <taxon>Eukaryota</taxon>
        <taxon>Sar</taxon>
        <taxon>Alveolata</taxon>
        <taxon>Dinophyceae</taxon>
        <taxon>Prorocentrales</taxon>
        <taxon>Prorocentraceae</taxon>
        <taxon>Prorocentrum</taxon>
    </lineage>
</organism>
<feature type="compositionally biased region" description="Low complexity" evidence="1">
    <location>
        <begin position="51"/>
        <end position="70"/>
    </location>
</feature>